<keyword evidence="6" id="KW-0969">Cilium</keyword>
<dbReference type="RefSeq" id="WP_096993814.1">
    <property type="nucleotide sequence ID" value="NZ_JBHSII010000001.1"/>
</dbReference>
<sequence length="127" mass="13927">MEKISAMQLQQELIGKMHDQQQIATNPFSNQSVVPVAVKGVVQDNTKVHPAPETALQFSHALKGILDTVDRYQAHASDKITAVELGKSDDLLGATVASQKAQLSFNALMQVRNKMVSNFQDIIKMPI</sequence>
<evidence type="ECO:0000256" key="4">
    <source>
        <dbReference type="ARBA" id="ARBA00023143"/>
    </source>
</evidence>
<reference evidence="7" key="1">
    <citation type="submission" date="2016-06" db="EMBL/GenBank/DDBJ databases">
        <authorList>
            <person name="Rodrigo-Torres L."/>
            <person name="Arahal R.D."/>
            <person name="Lucena T."/>
        </authorList>
    </citation>
    <scope>NUCLEOTIDE SEQUENCE [LARGE SCALE GENOMIC DNA]</scope>
    <source>
        <strain evidence="7">CECT8203</strain>
    </source>
</reference>
<evidence type="ECO:0000256" key="3">
    <source>
        <dbReference type="ARBA" id="ARBA00018024"/>
    </source>
</evidence>
<dbReference type="EMBL" id="OANU01000031">
    <property type="protein sequence ID" value="SNX48664.1"/>
    <property type="molecule type" value="Genomic_DNA"/>
</dbReference>
<proteinExistence type="inferred from homology"/>
<dbReference type="GO" id="GO:0071973">
    <property type="term" value="P:bacterial-type flagellum-dependent cell motility"/>
    <property type="evidence" value="ECO:0007669"/>
    <property type="project" value="InterPro"/>
</dbReference>
<keyword evidence="6" id="KW-0966">Cell projection</keyword>
<evidence type="ECO:0000313" key="6">
    <source>
        <dbReference type="EMBL" id="SNX48664.1"/>
    </source>
</evidence>
<keyword evidence="6" id="KW-0282">Flagellum</keyword>
<dbReference type="GO" id="GO:0009425">
    <property type="term" value="C:bacterial-type flagellum basal body"/>
    <property type="evidence" value="ECO:0007669"/>
    <property type="project" value="UniProtKB-SubCell"/>
</dbReference>
<evidence type="ECO:0000313" key="7">
    <source>
        <dbReference type="Proteomes" id="UP000219336"/>
    </source>
</evidence>
<name>A0A240EJ23_9VIBR</name>
<dbReference type="OrthoDB" id="8909229at2"/>
<dbReference type="GO" id="GO:0005198">
    <property type="term" value="F:structural molecule activity"/>
    <property type="evidence" value="ECO:0007669"/>
    <property type="project" value="InterPro"/>
</dbReference>
<gene>
    <name evidence="6" type="primary">fliE_1</name>
    <name evidence="5" type="synonym">fliE</name>
    <name evidence="6" type="ORF">VTH8203_02285</name>
</gene>
<dbReference type="PANTHER" id="PTHR34653:SF1">
    <property type="entry name" value="FLAGELLAR HOOK-BASAL BODY COMPLEX PROTEIN FLIE"/>
    <property type="match status" value="1"/>
</dbReference>
<dbReference type="InterPro" id="IPR001624">
    <property type="entry name" value="FliE"/>
</dbReference>
<dbReference type="PANTHER" id="PTHR34653">
    <property type="match status" value="1"/>
</dbReference>
<accession>A0A240EJ23</accession>
<dbReference type="Pfam" id="PF02049">
    <property type="entry name" value="FliE"/>
    <property type="match status" value="1"/>
</dbReference>
<dbReference type="Proteomes" id="UP000219336">
    <property type="component" value="Unassembled WGS sequence"/>
</dbReference>
<organism evidence="6 7">
    <name type="scientific">Vibrio thalassae</name>
    <dbReference type="NCBI Taxonomy" id="1243014"/>
    <lineage>
        <taxon>Bacteria</taxon>
        <taxon>Pseudomonadati</taxon>
        <taxon>Pseudomonadota</taxon>
        <taxon>Gammaproteobacteria</taxon>
        <taxon>Vibrionales</taxon>
        <taxon>Vibrionaceae</taxon>
        <taxon>Vibrio</taxon>
    </lineage>
</organism>
<evidence type="ECO:0000256" key="1">
    <source>
        <dbReference type="ARBA" id="ARBA00004117"/>
    </source>
</evidence>
<evidence type="ECO:0000256" key="2">
    <source>
        <dbReference type="ARBA" id="ARBA00009272"/>
    </source>
</evidence>
<comment type="similarity">
    <text evidence="2 5">Belongs to the FliE family.</text>
</comment>
<evidence type="ECO:0000256" key="5">
    <source>
        <dbReference type="HAMAP-Rule" id="MF_00724"/>
    </source>
</evidence>
<keyword evidence="7" id="KW-1185">Reference proteome</keyword>
<dbReference type="HAMAP" id="MF_00724">
    <property type="entry name" value="FliE"/>
    <property type="match status" value="1"/>
</dbReference>
<dbReference type="PRINTS" id="PR01006">
    <property type="entry name" value="FLGHOOKFLIE"/>
</dbReference>
<keyword evidence="4 5" id="KW-0975">Bacterial flagellum</keyword>
<dbReference type="GO" id="GO:0003774">
    <property type="term" value="F:cytoskeletal motor activity"/>
    <property type="evidence" value="ECO:0007669"/>
    <property type="project" value="InterPro"/>
</dbReference>
<comment type="subcellular location">
    <subcellularLocation>
        <location evidence="1 5">Bacterial flagellum basal body</location>
    </subcellularLocation>
</comment>
<dbReference type="AlphaFoldDB" id="A0A240EJ23"/>
<protein>
    <recommendedName>
        <fullName evidence="3 5">Flagellar hook-basal body complex protein FliE</fullName>
    </recommendedName>
</protein>